<evidence type="ECO:0000313" key="2">
    <source>
        <dbReference type="Proteomes" id="UP001174934"/>
    </source>
</evidence>
<organism evidence="1 2">
    <name type="scientific">Bombardia bombarda</name>
    <dbReference type="NCBI Taxonomy" id="252184"/>
    <lineage>
        <taxon>Eukaryota</taxon>
        <taxon>Fungi</taxon>
        <taxon>Dikarya</taxon>
        <taxon>Ascomycota</taxon>
        <taxon>Pezizomycotina</taxon>
        <taxon>Sordariomycetes</taxon>
        <taxon>Sordariomycetidae</taxon>
        <taxon>Sordariales</taxon>
        <taxon>Lasiosphaeriaceae</taxon>
        <taxon>Bombardia</taxon>
    </lineage>
</organism>
<dbReference type="AlphaFoldDB" id="A0AA39U3S6"/>
<sequence length="132" mass="14507">MFDCYATPFHPRRASILRMVLGICMICRTCRPWCTGHDVILPPSQAPGPRCPFESADVSVDGPPFPRIFPLSQSVTPDSSPATRRGWHMCSAQLGQQSMFGRPHGDTGSLIPSAHLIRLFCAAVKLDSQVQK</sequence>
<gene>
    <name evidence="1" type="ORF">B0T17DRAFT_111098</name>
</gene>
<proteinExistence type="predicted"/>
<evidence type="ECO:0000313" key="1">
    <source>
        <dbReference type="EMBL" id="KAK0610380.1"/>
    </source>
</evidence>
<dbReference type="Proteomes" id="UP001174934">
    <property type="component" value="Unassembled WGS sequence"/>
</dbReference>
<reference evidence="1" key="1">
    <citation type="submission" date="2023-06" db="EMBL/GenBank/DDBJ databases">
        <title>Genome-scale phylogeny and comparative genomics of the fungal order Sordariales.</title>
        <authorList>
            <consortium name="Lawrence Berkeley National Laboratory"/>
            <person name="Hensen N."/>
            <person name="Bonometti L."/>
            <person name="Westerberg I."/>
            <person name="Brannstrom I.O."/>
            <person name="Guillou S."/>
            <person name="Cros-Aarteil S."/>
            <person name="Calhoun S."/>
            <person name="Haridas S."/>
            <person name="Kuo A."/>
            <person name="Mondo S."/>
            <person name="Pangilinan J."/>
            <person name="Riley R."/>
            <person name="LaButti K."/>
            <person name="Andreopoulos B."/>
            <person name="Lipzen A."/>
            <person name="Chen C."/>
            <person name="Yanf M."/>
            <person name="Daum C."/>
            <person name="Ng V."/>
            <person name="Clum A."/>
            <person name="Steindorff A."/>
            <person name="Ohm R."/>
            <person name="Martin F."/>
            <person name="Silar P."/>
            <person name="Natvig D."/>
            <person name="Lalanne C."/>
            <person name="Gautier V."/>
            <person name="Ament-velasquez S.L."/>
            <person name="Kruys A."/>
            <person name="Hutchinson M.I."/>
            <person name="Powell A.J."/>
            <person name="Barry K."/>
            <person name="Miller A.N."/>
            <person name="Grigoriev I.V."/>
            <person name="Debuchy R."/>
            <person name="Gladieux P."/>
            <person name="Thoren M.H."/>
            <person name="Johannesson H."/>
        </authorList>
    </citation>
    <scope>NUCLEOTIDE SEQUENCE</scope>
    <source>
        <strain evidence="1">SMH3391-2</strain>
    </source>
</reference>
<protein>
    <submittedName>
        <fullName evidence="1">Uncharacterized protein</fullName>
    </submittedName>
</protein>
<accession>A0AA39U3S6</accession>
<name>A0AA39U3S6_9PEZI</name>
<dbReference type="EMBL" id="JAULSR010000010">
    <property type="protein sequence ID" value="KAK0610380.1"/>
    <property type="molecule type" value="Genomic_DNA"/>
</dbReference>
<keyword evidence="2" id="KW-1185">Reference proteome</keyword>
<comment type="caution">
    <text evidence="1">The sequence shown here is derived from an EMBL/GenBank/DDBJ whole genome shotgun (WGS) entry which is preliminary data.</text>
</comment>